<feature type="non-terminal residue" evidence="5">
    <location>
        <position position="1"/>
    </location>
</feature>
<feature type="region of interest" description="Disordered" evidence="3">
    <location>
        <begin position="484"/>
        <end position="516"/>
    </location>
</feature>
<feature type="domain" description="tRNA-splicing endonuclease subunit Sen54 N-terminal" evidence="4">
    <location>
        <begin position="49"/>
        <end position="114"/>
    </location>
</feature>
<evidence type="ECO:0000313" key="5">
    <source>
        <dbReference type="EMBL" id="CAG2054496.1"/>
    </source>
</evidence>
<evidence type="ECO:0000259" key="4">
    <source>
        <dbReference type="Pfam" id="PF12928"/>
    </source>
</evidence>
<dbReference type="Pfam" id="PF12928">
    <property type="entry name" value="tRNA_int_end_N2"/>
    <property type="match status" value="1"/>
</dbReference>
<feature type="compositionally biased region" description="Basic and acidic residues" evidence="3">
    <location>
        <begin position="406"/>
        <end position="416"/>
    </location>
</feature>
<feature type="compositionally biased region" description="Polar residues" evidence="3">
    <location>
        <begin position="652"/>
        <end position="670"/>
    </location>
</feature>
<feature type="region of interest" description="Disordered" evidence="3">
    <location>
        <begin position="921"/>
        <end position="941"/>
    </location>
</feature>
<dbReference type="EMBL" id="CAJPIN010001385">
    <property type="protein sequence ID" value="CAG2054496.1"/>
    <property type="molecule type" value="Genomic_DNA"/>
</dbReference>
<feature type="compositionally biased region" description="Polar residues" evidence="3">
    <location>
        <begin position="417"/>
        <end position="435"/>
    </location>
</feature>
<feature type="region of interest" description="Disordered" evidence="3">
    <location>
        <begin position="1185"/>
        <end position="1242"/>
    </location>
</feature>
<feature type="region of interest" description="Disordered" evidence="3">
    <location>
        <begin position="181"/>
        <end position="213"/>
    </location>
</feature>
<feature type="compositionally biased region" description="Polar residues" evidence="3">
    <location>
        <begin position="1267"/>
        <end position="1276"/>
    </location>
</feature>
<feature type="compositionally biased region" description="Basic and acidic residues" evidence="3">
    <location>
        <begin position="504"/>
        <end position="516"/>
    </location>
</feature>
<keyword evidence="2" id="KW-0819">tRNA processing</keyword>
<feature type="compositionally biased region" description="Polar residues" evidence="3">
    <location>
        <begin position="485"/>
        <end position="503"/>
    </location>
</feature>
<dbReference type="InterPro" id="IPR024336">
    <property type="entry name" value="tRNA_splic_suSen54_N"/>
</dbReference>
<feature type="region of interest" description="Disordered" evidence="3">
    <location>
        <begin position="640"/>
        <end position="683"/>
    </location>
</feature>
<dbReference type="Proteomes" id="UP001153148">
    <property type="component" value="Unassembled WGS sequence"/>
</dbReference>
<proteinExistence type="inferred from homology"/>
<feature type="region of interest" description="Disordered" evidence="3">
    <location>
        <begin position="406"/>
        <end position="435"/>
    </location>
</feature>
<dbReference type="InterPro" id="IPR024337">
    <property type="entry name" value="tRNA_splic_suSen54"/>
</dbReference>
<feature type="compositionally biased region" description="Basic residues" evidence="3">
    <location>
        <begin position="1277"/>
        <end position="1287"/>
    </location>
</feature>
<reference evidence="5" key="1">
    <citation type="submission" date="2021-03" db="EMBL/GenBank/DDBJ databases">
        <authorList>
            <person name="Tran Van P."/>
        </authorList>
    </citation>
    <scope>NUCLEOTIDE SEQUENCE</scope>
</reference>
<feature type="compositionally biased region" description="Low complexity" evidence="3">
    <location>
        <begin position="1196"/>
        <end position="1207"/>
    </location>
</feature>
<feature type="compositionally biased region" description="Polar residues" evidence="3">
    <location>
        <begin position="1224"/>
        <end position="1238"/>
    </location>
</feature>
<accession>A0ABN7NMD5</accession>
<comment type="similarity">
    <text evidence="1">Belongs to the SEN54 family.</text>
</comment>
<sequence>NICSAAMLSKYRVLQERILPTKGDKDFRPSHSWLEDKQIQRAIAERKALLEEERVVKLGNLARAEWNDELKEAEVTRVTGKHWQVIGHERESKIWLYPEEALYLLEMSNLELMYGGVALSIQQAYNIVLGSKTGFTLNEYRTYAHLMRQGYRVMRHSPSLKVTNYERTVGLHEYVLRQKNKCRRNQSQVGHPNRDREQGSLNSHNSSDSADSDIEEICSATSGKGVGRVNRVLGHTVVSARRSEEVTSAEHSRVGKNKLVTSQTNCAGLSDSSKSIINETFVPRKLKMPSINHCEDQKNDLVIVGEGLPKDSIPPNVSSSKDVIILSENRLSRNQNLELINIDDNDHEVSIIDSEIIDSQQNCFYKNNFLLSTDDLKNESQPPSSKISKFNRWQQTVTKTDIKLEDGSKHLSDSHTLKSTSIKSQNKASHSATQGSVKIETLDECTEISLVTNNSSVVGDSERAFGSENIRVSLEIPSGLKTKPISEQTIGDSSTLENQTTNKDTLEKNMKKSLDHQNTDKIKCEVTNNAGEISDKYKESNADGAKDELLAHIVSTNIEANVDICKEDSTAQIRVEKQRSFINENVTVSTSMEADLEVGDVGNGVDGHTDSHSSVLPTSKDNLQEINQDVDDSHIEVELNSKESMDSGGLIKNSNNCSQERNSDTLNADHSVSREERSPTAVEVNSEDEIMIVEGYEPKQSSSLQKDSEKVVNEKSDSKLITKSAELIDITDGDIHTCSFNKQTDDNDIVEIGEKQHTTSKRDLNTNQEGSSKCVVDIEEIGPSVSTKKKTSQIINTSQEHKPIVTEINLIEFNSDHEASSTSIKSDIEIIPIKTEATPANQMNRKRYHDGSSLYSENRTTGKRSLSTNKTRPFEQCSRVDLLPDSKNGIINLNPWEMTNLKNETSTNANETEVIECASMSSTSTQGDVGQSSVNKRNKSLSTSQTCQNVVDLSDDEFKPLNTNIEEEMAKFYNEIEVIDLDANESAKLTPEERKAILNEIPSAENSFTIHVKTPPEHLLPPNSKPKQKDYYIQLWRLKAVGFGGRPVQNTNVFASQYGRNSVSEQNNGRINPWLPYVWGPRANAPPPLNSHHSPLLPTPSMYMQPYNMPPVPFNNYPNIGNPGLSAQTMYAQASRMFLMAQNLALGSMPYQNQAHNYYQGRNYTYHHYRRRSYRGRHYPSWKHRNHFNSTESTRNNNKPNYNQQNNLDKCASDSLDSDIKPSFSPSLSNNGSKQSDALSAVSKTKMEESSLIIDIEDDDDEIKCLTVSSPASNRQRNSKNKRKPTRGRYFNPSKKYAGDVKNIWQQGRQGVKAEAEPVETIAVELEGHATVTVCAKEEREVKPRLEPMDLTMSSDDEPPKQKDEDEEDEYDEDDEDEIDESIVLPLLRPKDCVGVETILSRLQIFKQVGAPRFISKYCYNKQLKISFDLFLPVASFRKCAPGLPNYRLVVFGFEDPPPTPADISWLLWHFEDGVPLLFSVVSPDSVSFFQFSNVDLPVDFGSPG</sequence>
<dbReference type="PANTHER" id="PTHR21027">
    <property type="entry name" value="TRNA-SPLICING ENDONUCLEASE SUBUNIT SEN54"/>
    <property type="match status" value="1"/>
</dbReference>
<feature type="compositionally biased region" description="Low complexity" evidence="3">
    <location>
        <begin position="200"/>
        <end position="209"/>
    </location>
</feature>
<name>A0ABN7NMD5_TIMPD</name>
<feature type="region of interest" description="Disordered" evidence="3">
    <location>
        <begin position="1267"/>
        <end position="1295"/>
    </location>
</feature>
<keyword evidence="6" id="KW-1185">Reference proteome</keyword>
<evidence type="ECO:0000256" key="1">
    <source>
        <dbReference type="ARBA" id="ARBA00005736"/>
    </source>
</evidence>
<comment type="caution">
    <text evidence="5">The sequence shown here is derived from an EMBL/GenBank/DDBJ whole genome shotgun (WGS) entry which is preliminary data.</text>
</comment>
<gene>
    <name evidence="5" type="ORF">TPAB3V08_LOCUS1518</name>
</gene>
<evidence type="ECO:0000313" key="6">
    <source>
        <dbReference type="Proteomes" id="UP001153148"/>
    </source>
</evidence>
<protein>
    <recommendedName>
        <fullName evidence="4">tRNA-splicing endonuclease subunit Sen54 N-terminal domain-containing protein</fullName>
    </recommendedName>
</protein>
<evidence type="ECO:0000256" key="2">
    <source>
        <dbReference type="ARBA" id="ARBA00022694"/>
    </source>
</evidence>
<evidence type="ECO:0000256" key="3">
    <source>
        <dbReference type="SAM" id="MobiDB-lite"/>
    </source>
</evidence>
<feature type="region of interest" description="Disordered" evidence="3">
    <location>
        <begin position="1343"/>
        <end position="1377"/>
    </location>
</feature>
<dbReference type="PANTHER" id="PTHR21027:SF1">
    <property type="entry name" value="TRNA-SPLICING ENDONUCLEASE SUBUNIT SEN54"/>
    <property type="match status" value="1"/>
</dbReference>
<feature type="compositionally biased region" description="Acidic residues" evidence="3">
    <location>
        <begin position="1365"/>
        <end position="1377"/>
    </location>
</feature>
<organism evidence="5 6">
    <name type="scientific">Timema podura</name>
    <name type="common">Walking stick</name>
    <dbReference type="NCBI Taxonomy" id="61482"/>
    <lineage>
        <taxon>Eukaryota</taxon>
        <taxon>Metazoa</taxon>
        <taxon>Ecdysozoa</taxon>
        <taxon>Arthropoda</taxon>
        <taxon>Hexapoda</taxon>
        <taxon>Insecta</taxon>
        <taxon>Pterygota</taxon>
        <taxon>Neoptera</taxon>
        <taxon>Polyneoptera</taxon>
        <taxon>Phasmatodea</taxon>
        <taxon>Timematodea</taxon>
        <taxon>Timematoidea</taxon>
        <taxon>Timematidae</taxon>
        <taxon>Timema</taxon>
    </lineage>
</organism>
<feature type="region of interest" description="Disordered" evidence="3">
    <location>
        <begin position="598"/>
        <end position="620"/>
    </location>
</feature>